<comment type="caution">
    <text evidence="4">The sequence shown here is derived from an EMBL/GenBank/DDBJ whole genome shotgun (WGS) entry which is preliminary data.</text>
</comment>
<evidence type="ECO:0000256" key="1">
    <source>
        <dbReference type="ARBA" id="ARBA00004496"/>
    </source>
</evidence>
<dbReference type="PANTHER" id="PTHR35081:SF1">
    <property type="entry name" value="COILED-COIL DOMAIN-CONTAINING PROTEIN 105"/>
    <property type="match status" value="1"/>
</dbReference>
<organism evidence="4 5">
    <name type="scientific">Candidula unifasciata</name>
    <dbReference type="NCBI Taxonomy" id="100452"/>
    <lineage>
        <taxon>Eukaryota</taxon>
        <taxon>Metazoa</taxon>
        <taxon>Spiralia</taxon>
        <taxon>Lophotrochozoa</taxon>
        <taxon>Mollusca</taxon>
        <taxon>Gastropoda</taxon>
        <taxon>Heterobranchia</taxon>
        <taxon>Euthyneura</taxon>
        <taxon>Panpulmonata</taxon>
        <taxon>Eupulmonata</taxon>
        <taxon>Stylommatophora</taxon>
        <taxon>Helicina</taxon>
        <taxon>Helicoidea</taxon>
        <taxon>Geomitridae</taxon>
        <taxon>Candidula</taxon>
    </lineage>
</organism>
<dbReference type="GO" id="GO:0005929">
    <property type="term" value="C:cilium"/>
    <property type="evidence" value="ECO:0007669"/>
    <property type="project" value="UniProtKB-ARBA"/>
</dbReference>
<feature type="coiled-coil region" evidence="3">
    <location>
        <begin position="73"/>
        <end position="107"/>
    </location>
</feature>
<evidence type="ECO:0000313" key="4">
    <source>
        <dbReference type="EMBL" id="CAG5135213.1"/>
    </source>
</evidence>
<evidence type="ECO:0008006" key="6">
    <source>
        <dbReference type="Google" id="ProtNLM"/>
    </source>
</evidence>
<dbReference type="GO" id="GO:0005737">
    <property type="term" value="C:cytoplasm"/>
    <property type="evidence" value="ECO:0007669"/>
    <property type="project" value="UniProtKB-SubCell"/>
</dbReference>
<evidence type="ECO:0000256" key="2">
    <source>
        <dbReference type="ARBA" id="ARBA00022490"/>
    </source>
</evidence>
<keyword evidence="2" id="KW-0963">Cytoplasm</keyword>
<proteinExistence type="predicted"/>
<comment type="subcellular location">
    <subcellularLocation>
        <location evidence="1">Cytoplasm</location>
    </subcellularLocation>
</comment>
<dbReference type="AlphaFoldDB" id="A0A8S4A084"/>
<dbReference type="OrthoDB" id="9896158at2759"/>
<keyword evidence="3" id="KW-0175">Coiled coil</keyword>
<dbReference type="InterPro" id="IPR038949">
    <property type="entry name" value="TEKTL1"/>
</dbReference>
<gene>
    <name evidence="4" type="ORF">CUNI_LOCUS20771</name>
</gene>
<dbReference type="InterPro" id="IPR048256">
    <property type="entry name" value="Tektin-like"/>
</dbReference>
<dbReference type="PANTHER" id="PTHR35081">
    <property type="entry name" value="COILED-COIL DOMAIN-CONTAINING PROTEIN 105"/>
    <property type="match status" value="1"/>
</dbReference>
<protein>
    <recommendedName>
        <fullName evidence="6">Coiled-coil domain-containing protein</fullName>
    </recommendedName>
</protein>
<sequence length="385" mass="43949">MTATMRSPPTIGPGTWRNRSLREIQLNQTVVKNSDRNCDIGRSLDIVPQIRDVLASLSNEEIKKYMREVRVVVAKLRESLLETNEEIKSLIRAKEALERTLEHTRKDIQLNKDSKFVRVTRPPVEKYLECIRKRTFTSLQERSRVLDLLCHSLSSVLRPEKDTLVVKPNRCQIEGRTSMVDPGRLGIERTDPLGPYTFEVDSLLSDATEARKDSAHLRRDARCSIDRIDKLKQAAQKSVNEGLVQKVAETVTLKQHINLGIGENRHALNRAQRWYDSTERALGYTLGPVCYSDLTIREHLDRPFVRVYQRHPGTQLPEAQEVIKCGNNLFQSLSATSRNIGMLRIAQKKLSDDKRSKSAAADVDSSVVRMRRSKANHRWCLGSAF</sequence>
<reference evidence="4" key="1">
    <citation type="submission" date="2021-04" db="EMBL/GenBank/DDBJ databases">
        <authorList>
            <consortium name="Molecular Ecology Group"/>
        </authorList>
    </citation>
    <scope>NUCLEOTIDE SEQUENCE</scope>
</reference>
<dbReference type="Pfam" id="PF03148">
    <property type="entry name" value="Tektin"/>
    <property type="match status" value="1"/>
</dbReference>
<dbReference type="EMBL" id="CAJHNH020008035">
    <property type="protein sequence ID" value="CAG5135213.1"/>
    <property type="molecule type" value="Genomic_DNA"/>
</dbReference>
<evidence type="ECO:0000256" key="3">
    <source>
        <dbReference type="SAM" id="Coils"/>
    </source>
</evidence>
<name>A0A8S4A084_9EUPU</name>
<evidence type="ECO:0000313" key="5">
    <source>
        <dbReference type="Proteomes" id="UP000678393"/>
    </source>
</evidence>
<dbReference type="Proteomes" id="UP000678393">
    <property type="component" value="Unassembled WGS sequence"/>
</dbReference>
<keyword evidence="5" id="KW-1185">Reference proteome</keyword>
<accession>A0A8S4A084</accession>